<evidence type="ECO:0000256" key="1">
    <source>
        <dbReference type="ARBA" id="ARBA00022475"/>
    </source>
</evidence>
<protein>
    <recommendedName>
        <fullName evidence="9">Sugar ABC transporter substrate-binding protein</fullName>
    </recommendedName>
</protein>
<dbReference type="AlphaFoldDB" id="A0A401ZS84"/>
<dbReference type="SUPFAM" id="SSF53850">
    <property type="entry name" value="Periplasmic binding protein-like II"/>
    <property type="match status" value="1"/>
</dbReference>
<evidence type="ECO:0000256" key="4">
    <source>
        <dbReference type="ARBA" id="ARBA00023139"/>
    </source>
</evidence>
<dbReference type="EMBL" id="BIFQ01000002">
    <property type="protein sequence ID" value="GCE09666.1"/>
    <property type="molecule type" value="Genomic_DNA"/>
</dbReference>
<dbReference type="RefSeq" id="WP_160146331.1">
    <property type="nucleotide sequence ID" value="NZ_BIFQ01000002.1"/>
</dbReference>
<evidence type="ECO:0008006" key="9">
    <source>
        <dbReference type="Google" id="ProtNLM"/>
    </source>
</evidence>
<dbReference type="Gene3D" id="3.40.190.10">
    <property type="entry name" value="Periplasmic binding protein-like II"/>
    <property type="match status" value="1"/>
</dbReference>
<accession>A0A401ZS84</accession>
<keyword evidence="5" id="KW-0449">Lipoprotein</keyword>
<dbReference type="InterPro" id="IPR006311">
    <property type="entry name" value="TAT_signal"/>
</dbReference>
<keyword evidence="4" id="KW-0564">Palmitate</keyword>
<name>A0A401ZS84_9CHLR</name>
<evidence type="ECO:0000256" key="3">
    <source>
        <dbReference type="ARBA" id="ARBA00023136"/>
    </source>
</evidence>
<dbReference type="Pfam" id="PF01547">
    <property type="entry name" value="SBP_bac_1"/>
    <property type="match status" value="1"/>
</dbReference>
<proteinExistence type="predicted"/>
<dbReference type="PANTHER" id="PTHR43649:SF33">
    <property type="entry name" value="POLYGALACTURONAN_RHAMNOGALACTURONAN-BINDING PROTEIN YTCQ"/>
    <property type="match status" value="1"/>
</dbReference>
<keyword evidence="2 6" id="KW-0732">Signal</keyword>
<dbReference type="InterPro" id="IPR006059">
    <property type="entry name" value="SBP"/>
</dbReference>
<evidence type="ECO:0000313" key="8">
    <source>
        <dbReference type="Proteomes" id="UP000287224"/>
    </source>
</evidence>
<keyword evidence="8" id="KW-1185">Reference proteome</keyword>
<dbReference type="InterPro" id="IPR050490">
    <property type="entry name" value="Bact_solute-bd_prot1"/>
</dbReference>
<dbReference type="PROSITE" id="PS51318">
    <property type="entry name" value="TAT"/>
    <property type="match status" value="1"/>
</dbReference>
<evidence type="ECO:0000256" key="2">
    <source>
        <dbReference type="ARBA" id="ARBA00022729"/>
    </source>
</evidence>
<comment type="caution">
    <text evidence="7">The sequence shown here is derived from an EMBL/GenBank/DDBJ whole genome shotgun (WGS) entry which is preliminary data.</text>
</comment>
<dbReference type="Proteomes" id="UP000287224">
    <property type="component" value="Unassembled WGS sequence"/>
</dbReference>
<evidence type="ECO:0000313" key="7">
    <source>
        <dbReference type="EMBL" id="GCE09666.1"/>
    </source>
</evidence>
<reference evidence="8" key="1">
    <citation type="submission" date="2018-12" db="EMBL/GenBank/DDBJ databases">
        <title>Tengunoibacter tsumagoiensis gen. nov., sp. nov., Dictyobacter kobayashii sp. nov., D. alpinus sp. nov., and D. joshuensis sp. nov. and description of Dictyobacteraceae fam. nov. within the order Ktedonobacterales isolated from Tengu-no-mugimeshi.</title>
        <authorList>
            <person name="Wang C.M."/>
            <person name="Zheng Y."/>
            <person name="Sakai Y."/>
            <person name="Toyoda A."/>
            <person name="Minakuchi Y."/>
            <person name="Abe K."/>
            <person name="Yokota A."/>
            <person name="Yabe S."/>
        </authorList>
    </citation>
    <scope>NUCLEOTIDE SEQUENCE [LARGE SCALE GENOMIC DNA]</scope>
    <source>
        <strain evidence="8">S-27</strain>
    </source>
</reference>
<gene>
    <name evidence="7" type="ORF">KDAU_69950</name>
</gene>
<sequence>MDFSMSRRRFITQSGKVAMAAGVGGSLLAACGGGSGGNSNSGPVTLTFGWWSNTPAKDNAMKAWIKDFEKAHANIHVKPEILPWGNYWDKLKTTTAGGNAYDIIGMSSGMAAPYFDSGALTDLTTFSDYNDASKSLSPAALTLSQWSGKTFALPIGTSISVLGYNKALLDAAGVPAPDPVKAMTFDEFKAMAKKLTKIQNGKGVQYAINPDDILDYDMFVRMNGGKTFDNPVNPSKVTINTPEGIQGLTDYQSLFTEKMAPPYNELNNGPWSFDLGALDTGKIAFARVGPWLFSDMAKNPNYGITPIFTIKQPVITGGVNSLAVYKNSKNQQAAWEFLKWATQTNPEISFAKFSDIPAEKQAFSQLDSYLQPSKFAPTMTTAFQSFQPSLMTTKDQLSTTIGDIITDLMAGKLTPTQAAAKIEQQGNSILASA</sequence>
<keyword evidence="3" id="KW-0472">Membrane</keyword>
<evidence type="ECO:0000256" key="6">
    <source>
        <dbReference type="SAM" id="SignalP"/>
    </source>
</evidence>
<feature type="chain" id="PRO_5019254686" description="Sugar ABC transporter substrate-binding protein" evidence="6">
    <location>
        <begin position="30"/>
        <end position="433"/>
    </location>
</feature>
<feature type="signal peptide" evidence="6">
    <location>
        <begin position="1"/>
        <end position="29"/>
    </location>
</feature>
<dbReference type="OrthoDB" id="2515880at2"/>
<dbReference type="PANTHER" id="PTHR43649">
    <property type="entry name" value="ARABINOSE-BINDING PROTEIN-RELATED"/>
    <property type="match status" value="1"/>
</dbReference>
<dbReference type="PROSITE" id="PS51257">
    <property type="entry name" value="PROKAR_LIPOPROTEIN"/>
    <property type="match status" value="1"/>
</dbReference>
<dbReference type="CDD" id="cd13585">
    <property type="entry name" value="PBP2_TMBP_like"/>
    <property type="match status" value="1"/>
</dbReference>
<evidence type="ECO:0000256" key="5">
    <source>
        <dbReference type="ARBA" id="ARBA00023288"/>
    </source>
</evidence>
<organism evidence="7 8">
    <name type="scientific">Dictyobacter aurantiacus</name>
    <dbReference type="NCBI Taxonomy" id="1936993"/>
    <lineage>
        <taxon>Bacteria</taxon>
        <taxon>Bacillati</taxon>
        <taxon>Chloroflexota</taxon>
        <taxon>Ktedonobacteria</taxon>
        <taxon>Ktedonobacterales</taxon>
        <taxon>Dictyobacteraceae</taxon>
        <taxon>Dictyobacter</taxon>
    </lineage>
</organism>
<keyword evidence="1" id="KW-1003">Cell membrane</keyword>